<dbReference type="SUPFAM" id="SSF50978">
    <property type="entry name" value="WD40 repeat-like"/>
    <property type="match status" value="1"/>
</dbReference>
<dbReference type="AlphaFoldDB" id="A0A168A971"/>
<dbReference type="PROSITE" id="PS50294">
    <property type="entry name" value="WD_REPEATS_REGION"/>
    <property type="match status" value="1"/>
</dbReference>
<keyword evidence="6" id="KW-1185">Reference proteome</keyword>
<evidence type="ECO:0000313" key="6">
    <source>
        <dbReference type="Proteomes" id="UP000242877"/>
    </source>
</evidence>
<feature type="compositionally biased region" description="Basic and acidic residues" evidence="4">
    <location>
        <begin position="922"/>
        <end position="931"/>
    </location>
</feature>
<gene>
    <name evidence="5" type="ORF">AAP_02423</name>
</gene>
<dbReference type="PROSITE" id="PS50082">
    <property type="entry name" value="WD_REPEATS_2"/>
    <property type="match status" value="1"/>
</dbReference>
<dbReference type="GO" id="GO:0005737">
    <property type="term" value="C:cytoplasm"/>
    <property type="evidence" value="ECO:0007669"/>
    <property type="project" value="TreeGrafter"/>
</dbReference>
<keyword evidence="1 3" id="KW-0853">WD repeat</keyword>
<dbReference type="OrthoDB" id="4869960at2759"/>
<comment type="caution">
    <text evidence="5">The sequence shown here is derived from an EMBL/GenBank/DDBJ whole genome shotgun (WGS) entry which is preliminary data.</text>
</comment>
<feature type="region of interest" description="Disordered" evidence="4">
    <location>
        <begin position="897"/>
        <end position="1005"/>
    </location>
</feature>
<dbReference type="VEuPathDB" id="FungiDB:AAP_02423"/>
<accession>A0A168A971</accession>
<dbReference type="GO" id="GO:0080008">
    <property type="term" value="C:Cul4-RING E3 ubiquitin ligase complex"/>
    <property type="evidence" value="ECO:0007669"/>
    <property type="project" value="TreeGrafter"/>
</dbReference>
<dbReference type="Gene3D" id="2.130.10.10">
    <property type="entry name" value="YVTN repeat-like/Quinoprotein amine dehydrogenase"/>
    <property type="match status" value="3"/>
</dbReference>
<keyword evidence="2" id="KW-0677">Repeat</keyword>
<dbReference type="PANTHER" id="PTHR15574">
    <property type="entry name" value="WD REPEAT DOMAIN-CONTAINING FAMILY"/>
    <property type="match status" value="1"/>
</dbReference>
<feature type="region of interest" description="Disordered" evidence="4">
    <location>
        <begin position="728"/>
        <end position="775"/>
    </location>
</feature>
<dbReference type="InterPro" id="IPR045151">
    <property type="entry name" value="DCAF8"/>
</dbReference>
<name>A0A168A971_9EURO</name>
<dbReference type="SMART" id="SM00320">
    <property type="entry name" value="WD40"/>
    <property type="match status" value="5"/>
</dbReference>
<organism evidence="5 6">
    <name type="scientific">Ascosphaera apis ARSEF 7405</name>
    <dbReference type="NCBI Taxonomy" id="392613"/>
    <lineage>
        <taxon>Eukaryota</taxon>
        <taxon>Fungi</taxon>
        <taxon>Dikarya</taxon>
        <taxon>Ascomycota</taxon>
        <taxon>Pezizomycotina</taxon>
        <taxon>Eurotiomycetes</taxon>
        <taxon>Eurotiomycetidae</taxon>
        <taxon>Onygenales</taxon>
        <taxon>Ascosphaeraceae</taxon>
        <taxon>Ascosphaera</taxon>
    </lineage>
</organism>
<feature type="repeat" description="WD" evidence="3">
    <location>
        <begin position="52"/>
        <end position="88"/>
    </location>
</feature>
<feature type="compositionally biased region" description="Basic and acidic residues" evidence="4">
    <location>
        <begin position="309"/>
        <end position="321"/>
    </location>
</feature>
<evidence type="ECO:0000256" key="4">
    <source>
        <dbReference type="SAM" id="MobiDB-lite"/>
    </source>
</evidence>
<evidence type="ECO:0000313" key="5">
    <source>
        <dbReference type="EMBL" id="KZZ93631.1"/>
    </source>
</evidence>
<feature type="compositionally biased region" description="Acidic residues" evidence="4">
    <location>
        <begin position="733"/>
        <end position="772"/>
    </location>
</feature>
<proteinExistence type="predicted"/>
<evidence type="ECO:0000256" key="3">
    <source>
        <dbReference type="PROSITE-ProRule" id="PRU00221"/>
    </source>
</evidence>
<dbReference type="Pfam" id="PF00400">
    <property type="entry name" value="WD40"/>
    <property type="match status" value="2"/>
</dbReference>
<reference evidence="5 6" key="1">
    <citation type="journal article" date="2016" name="Genome Biol. Evol.">
        <title>Divergent and convergent evolution of fungal pathogenicity.</title>
        <authorList>
            <person name="Shang Y."/>
            <person name="Xiao G."/>
            <person name="Zheng P."/>
            <person name="Cen K."/>
            <person name="Zhan S."/>
            <person name="Wang C."/>
        </authorList>
    </citation>
    <scope>NUCLEOTIDE SEQUENCE [LARGE SCALE GENOMIC DNA]</scope>
    <source>
        <strain evidence="5 6">ARSEF 7405</strain>
    </source>
</reference>
<feature type="compositionally biased region" description="Acidic residues" evidence="4">
    <location>
        <begin position="952"/>
        <end position="961"/>
    </location>
</feature>
<dbReference type="InterPro" id="IPR015943">
    <property type="entry name" value="WD40/YVTN_repeat-like_dom_sf"/>
</dbReference>
<dbReference type="PANTHER" id="PTHR15574:SF40">
    <property type="entry name" value="WD AND TETRATRICOPEPTIDE REPEATS PROTEIN 1"/>
    <property type="match status" value="1"/>
</dbReference>
<feature type="region of interest" description="Disordered" evidence="4">
    <location>
        <begin position="309"/>
        <end position="337"/>
    </location>
</feature>
<dbReference type="Proteomes" id="UP000242877">
    <property type="component" value="Unassembled WGS sequence"/>
</dbReference>
<evidence type="ECO:0000256" key="2">
    <source>
        <dbReference type="ARBA" id="ARBA00022737"/>
    </source>
</evidence>
<sequence length="1056" mass="119442">MQTSQLGQSRNRYSLQERVLYRSLGSKRPFCQLPGLYADKQWINDIDIVEELKGHAGCVNTLCWSQTGEWLASGSDDTHVNIYSYQSGDDGPFRLKTTIHTGHRANIFSVKFMPHSGDQTIVTCSGDHTRIVTESSPYLFLTCSEDGDVRRWDTRESSLFYPRPGPRGEHSMEMNIPPPLISYRRYGIELNTISCSRNQPHYIALGGSHLHCFLHDGRMAGRDLLSEHGVPYSSSRASVGTTVDNTMDSATRCVRRFAPDGLTNQTGLQRHFRQITACKISDANPDEIIVSWSADHIYSFDMIRNMDARESRDQTRGEPLEKSVPTHKRSATNGEPTSVAVNTENAHLSPKHNHGHPEYDVSLLTPDEIEALDIAYAICKIRRLLFGKRIMQSSQSTRAILQKVENVARQYSERARMILRAWRYPLNPSPATARYQKEMRNIRQNAYRFTQIAAGLANAYRKRCGEVTISTLDEYPDRQLEPSSDENRTHFCYEFLRTIVAFSRSGRDGIYTSFVEPPDRRNARLYPVGRGIINPPAEQIVIAHLLEYAGNRPIMDIDRNRFENDSARRLFRTEQDAVNAYARVMHDACHDVLPYGNSSGPDASSEDYEFWLLKVGRALLLQATKDLNIQNINSAFGGVHWPRHILQERGSQLNDMDDEDDDLEYDQEEIEVEEINPEEITYMHDLGEAYMSTLNQLEDLSRHDDQIISDDDTIQTGQGIVETMDHIHQNDEGHDDDDNNEDDSESIDYDDNDSSESGDYDETDENEDSDDFEVYRRPYELRYASSRSGSTEIEQHAPCFSHMKKYVGHCNIQTVKDVNYFGQNDEYVVSGSDSGHLFIWDKKTAEVVNILAGDSEVVNVIQGHPYEPALAVAGIDNTIKIFSPDRRAQRYVSLGARNHPKVPPANRSFHATADEVATPAEDTLRAVRTSDDIDITSPSSTDMSAISRGDDYDNSGEDGNEIDLASPTLENADAGVPSQGPAEYSDDDSPYDEQNSGLKSRKRMHEKDKIMRDNENYLRRTDESTLFAEGLYPGLGFLLQQTGEDGAIINERCNVM</sequence>
<evidence type="ECO:0000256" key="1">
    <source>
        <dbReference type="ARBA" id="ARBA00022574"/>
    </source>
</evidence>
<dbReference type="EMBL" id="AZGZ01000008">
    <property type="protein sequence ID" value="KZZ93631.1"/>
    <property type="molecule type" value="Genomic_DNA"/>
</dbReference>
<protein>
    <submittedName>
        <fullName evidence="5">WD domain-containing protein</fullName>
    </submittedName>
</protein>
<dbReference type="InterPro" id="IPR036322">
    <property type="entry name" value="WD40_repeat_dom_sf"/>
</dbReference>
<dbReference type="InterPro" id="IPR001680">
    <property type="entry name" value="WD40_rpt"/>
</dbReference>
<dbReference type="GO" id="GO:0045717">
    <property type="term" value="P:negative regulation of fatty acid biosynthetic process"/>
    <property type="evidence" value="ECO:0007669"/>
    <property type="project" value="TreeGrafter"/>
</dbReference>